<dbReference type="EMBL" id="LVJN01000011">
    <property type="protein sequence ID" value="OSM08446.1"/>
    <property type="molecule type" value="Genomic_DNA"/>
</dbReference>
<dbReference type="STRING" id="1434232.MAIT1_04645"/>
<dbReference type="PROSITE" id="PS50887">
    <property type="entry name" value="GGDEF"/>
    <property type="match status" value="1"/>
</dbReference>
<dbReference type="InterPro" id="IPR043128">
    <property type="entry name" value="Rev_trsase/Diguanyl_cyclase"/>
</dbReference>
<dbReference type="PANTHER" id="PTHR45138:SF9">
    <property type="entry name" value="DIGUANYLATE CYCLASE DGCM-RELATED"/>
    <property type="match status" value="1"/>
</dbReference>
<dbReference type="SMART" id="SM00267">
    <property type="entry name" value="GGDEF"/>
    <property type="match status" value="1"/>
</dbReference>
<dbReference type="RefSeq" id="WP_085440133.1">
    <property type="nucleotide sequence ID" value="NZ_LVJN01000011.1"/>
</dbReference>
<dbReference type="Gene3D" id="3.30.70.270">
    <property type="match status" value="1"/>
</dbReference>
<comment type="catalytic activity">
    <reaction evidence="2">
        <text>2 GTP = 3',3'-c-di-GMP + 2 diphosphate</text>
        <dbReference type="Rhea" id="RHEA:24898"/>
        <dbReference type="ChEBI" id="CHEBI:33019"/>
        <dbReference type="ChEBI" id="CHEBI:37565"/>
        <dbReference type="ChEBI" id="CHEBI:58805"/>
        <dbReference type="EC" id="2.7.7.65"/>
    </reaction>
</comment>
<dbReference type="PANTHER" id="PTHR45138">
    <property type="entry name" value="REGULATORY COMPONENTS OF SENSORY TRANSDUCTION SYSTEM"/>
    <property type="match status" value="1"/>
</dbReference>
<evidence type="ECO:0000256" key="1">
    <source>
        <dbReference type="ARBA" id="ARBA00012528"/>
    </source>
</evidence>
<proteinExistence type="predicted"/>
<organism evidence="4 5">
    <name type="scientific">Magnetofaba australis IT-1</name>
    <dbReference type="NCBI Taxonomy" id="1434232"/>
    <lineage>
        <taxon>Bacteria</taxon>
        <taxon>Pseudomonadati</taxon>
        <taxon>Pseudomonadota</taxon>
        <taxon>Magnetococcia</taxon>
        <taxon>Magnetococcales</taxon>
        <taxon>Magnetococcaceae</taxon>
        <taxon>Magnetofaba</taxon>
    </lineage>
</organism>
<dbReference type="InterPro" id="IPR029787">
    <property type="entry name" value="Nucleotide_cyclase"/>
</dbReference>
<feature type="domain" description="GGDEF" evidence="3">
    <location>
        <begin position="231"/>
        <end position="359"/>
    </location>
</feature>
<dbReference type="OrthoDB" id="9812260at2"/>
<dbReference type="InterPro" id="IPR050469">
    <property type="entry name" value="Diguanylate_Cyclase"/>
</dbReference>
<dbReference type="CDD" id="cd01949">
    <property type="entry name" value="GGDEF"/>
    <property type="match status" value="1"/>
</dbReference>
<dbReference type="FunFam" id="3.30.70.270:FF:000001">
    <property type="entry name" value="Diguanylate cyclase domain protein"/>
    <property type="match status" value="1"/>
</dbReference>
<dbReference type="NCBIfam" id="TIGR00254">
    <property type="entry name" value="GGDEF"/>
    <property type="match status" value="1"/>
</dbReference>
<dbReference type="GO" id="GO:0052621">
    <property type="term" value="F:diguanylate cyclase activity"/>
    <property type="evidence" value="ECO:0007669"/>
    <property type="project" value="UniProtKB-EC"/>
</dbReference>
<dbReference type="EC" id="2.7.7.65" evidence="1"/>
<dbReference type="AlphaFoldDB" id="A0A1Y2K9U1"/>
<dbReference type="SUPFAM" id="SSF55073">
    <property type="entry name" value="Nucleotide cyclase"/>
    <property type="match status" value="1"/>
</dbReference>
<protein>
    <recommendedName>
        <fullName evidence="1">diguanylate cyclase</fullName>
        <ecNumber evidence="1">2.7.7.65</ecNumber>
    </recommendedName>
</protein>
<dbReference type="Pfam" id="PF00990">
    <property type="entry name" value="GGDEF"/>
    <property type="match status" value="1"/>
</dbReference>
<comment type="caution">
    <text evidence="4">The sequence shown here is derived from an EMBL/GenBank/DDBJ whole genome shotgun (WGS) entry which is preliminary data.</text>
</comment>
<gene>
    <name evidence="4" type="ORF">MAIT1_04645</name>
</gene>
<evidence type="ECO:0000256" key="2">
    <source>
        <dbReference type="ARBA" id="ARBA00034247"/>
    </source>
</evidence>
<dbReference type="InterPro" id="IPR000160">
    <property type="entry name" value="GGDEF_dom"/>
</dbReference>
<reference evidence="4 5" key="1">
    <citation type="journal article" date="2016" name="BMC Genomics">
        <title>Combined genomic and structural analyses of a cultured magnetotactic bacterium reveals its niche adaptation to a dynamic environment.</title>
        <authorList>
            <person name="Araujo A.C."/>
            <person name="Morillo V."/>
            <person name="Cypriano J."/>
            <person name="Teixeira L.C."/>
            <person name="Leao P."/>
            <person name="Lyra S."/>
            <person name="Almeida L.G."/>
            <person name="Bazylinski D.A."/>
            <person name="Vasconcellos A.T."/>
            <person name="Abreu F."/>
            <person name="Lins U."/>
        </authorList>
    </citation>
    <scope>NUCLEOTIDE SEQUENCE [LARGE SCALE GENOMIC DNA]</scope>
    <source>
        <strain evidence="4 5">IT-1</strain>
    </source>
</reference>
<evidence type="ECO:0000313" key="5">
    <source>
        <dbReference type="Proteomes" id="UP000194003"/>
    </source>
</evidence>
<keyword evidence="5" id="KW-1185">Reference proteome</keyword>
<name>A0A1Y2K9U1_9PROT</name>
<dbReference type="Proteomes" id="UP000194003">
    <property type="component" value="Unassembled WGS sequence"/>
</dbReference>
<evidence type="ECO:0000259" key="3">
    <source>
        <dbReference type="PROSITE" id="PS50887"/>
    </source>
</evidence>
<sequence length="359" mass="40525">MGIVLDPKMLAQQAKLISEARVRHRSDLASRLQTSRFLSNLDLVQKLTEYRDESQRLSRIYDLHRRLSESLDLAGMLQAFSLWLHPMFAHEMVGYRHAGQKRSHLCCSSHGPHRQTMEEAAHFLLADPQRRTGPGQIDAVGLEYCFVRLDEPIGLERFLIIHPPLMATLPDECSATLLAAIHELRGPLERALAYEDLYDQARLDALTGLVNRRVFEERLRQELANAERYGHPLCLAYLDLDHFKAVNDRLGHAEGDAALLSVSRALTEKVRHSDCLARVGGDEFALILPNTDLRNGRMLMERLCEAVGALGIQAPDAPPLGVSIGVTMWRQGLSLATWREQTDEALYRAKEQGRNRVCI</sequence>
<evidence type="ECO:0000313" key="4">
    <source>
        <dbReference type="EMBL" id="OSM08446.1"/>
    </source>
</evidence>
<accession>A0A1Y2K9U1</accession>